<feature type="domain" description="Thioredoxin" evidence="7">
    <location>
        <begin position="34"/>
        <end position="244"/>
    </location>
</feature>
<reference evidence="9" key="1">
    <citation type="submission" date="2017-09" db="EMBL/GenBank/DDBJ databases">
        <title>Depth-based differentiation of microbial function through sediment-hosted aquifers and enrichment of novel symbionts in the deep terrestrial subsurface.</title>
        <authorList>
            <person name="Probst A.J."/>
            <person name="Ladd B."/>
            <person name="Jarett J.K."/>
            <person name="Geller-Mcgrath D.E."/>
            <person name="Sieber C.M.K."/>
            <person name="Emerson J.B."/>
            <person name="Anantharaman K."/>
            <person name="Thomas B.C."/>
            <person name="Malmstrom R."/>
            <person name="Stieglmeier M."/>
            <person name="Klingl A."/>
            <person name="Woyke T."/>
            <person name="Ryan C.M."/>
            <person name="Banfield J.F."/>
        </authorList>
    </citation>
    <scope>NUCLEOTIDE SEQUENCE [LARGE SCALE GENOMIC DNA]</scope>
</reference>
<dbReference type="Proteomes" id="UP000229383">
    <property type="component" value="Unassembled WGS sequence"/>
</dbReference>
<feature type="transmembrane region" description="Helical" evidence="6">
    <location>
        <begin position="16"/>
        <end position="34"/>
    </location>
</feature>
<comment type="caution">
    <text evidence="8">The sequence shown here is derived from an EMBL/GenBank/DDBJ whole genome shotgun (WGS) entry which is preliminary data.</text>
</comment>
<evidence type="ECO:0000313" key="9">
    <source>
        <dbReference type="Proteomes" id="UP000229383"/>
    </source>
</evidence>
<dbReference type="EMBL" id="PFCN01000035">
    <property type="protein sequence ID" value="PIR70131.1"/>
    <property type="molecule type" value="Genomic_DNA"/>
</dbReference>
<evidence type="ECO:0000259" key="7">
    <source>
        <dbReference type="PROSITE" id="PS51352"/>
    </source>
</evidence>
<dbReference type="Gene3D" id="3.40.30.10">
    <property type="entry name" value="Glutaredoxin"/>
    <property type="match status" value="1"/>
</dbReference>
<evidence type="ECO:0000256" key="3">
    <source>
        <dbReference type="ARBA" id="ARBA00023002"/>
    </source>
</evidence>
<dbReference type="SUPFAM" id="SSF52833">
    <property type="entry name" value="Thioredoxin-like"/>
    <property type="match status" value="1"/>
</dbReference>
<evidence type="ECO:0000256" key="1">
    <source>
        <dbReference type="ARBA" id="ARBA00005791"/>
    </source>
</evidence>
<dbReference type="PANTHER" id="PTHR13887">
    <property type="entry name" value="GLUTATHIONE S-TRANSFERASE KAPPA"/>
    <property type="match status" value="1"/>
</dbReference>
<keyword evidence="6" id="KW-0472">Membrane</keyword>
<organism evidence="8 9">
    <name type="scientific">Candidatus Niyogibacteria bacterium CG10_big_fil_rev_8_21_14_0_10_42_19</name>
    <dbReference type="NCBI Taxonomy" id="1974725"/>
    <lineage>
        <taxon>Bacteria</taxon>
        <taxon>Candidatus Niyogiibacteriota</taxon>
    </lineage>
</organism>
<sequence length="246" mass="27072">MEEESQNSQTPQASPYVIPVAIIVAGVLIAGALMSSGNKTPLAKAPSVPDVSENRARFPLAVKTDNKDAEALLWVREGDYVLGNPDAPVTIAEFGDFQCPFCEKFHNGARKEIVEKYVKSGQVKLIWRHFPLETIHPYAKPASIASECAGEQGKFWEYHTTLFSNQNALAKDNLIQYAGDLGLNTVAFESCLVSGKYDQKVQSEFNLGRLLNISGTPTYFINGLFMEGALPFKEIESVILEVLKNI</sequence>
<dbReference type="PROSITE" id="PS51352">
    <property type="entry name" value="THIOREDOXIN_2"/>
    <property type="match status" value="1"/>
</dbReference>
<keyword evidence="4" id="KW-1015">Disulfide bond</keyword>
<dbReference type="Pfam" id="PF13462">
    <property type="entry name" value="Thioredoxin_4"/>
    <property type="match status" value="1"/>
</dbReference>
<dbReference type="GO" id="GO:0016491">
    <property type="term" value="F:oxidoreductase activity"/>
    <property type="evidence" value="ECO:0007669"/>
    <property type="project" value="UniProtKB-KW"/>
</dbReference>
<dbReference type="InterPro" id="IPR013766">
    <property type="entry name" value="Thioredoxin_domain"/>
</dbReference>
<evidence type="ECO:0000313" key="8">
    <source>
        <dbReference type="EMBL" id="PIR70131.1"/>
    </source>
</evidence>
<accession>A0A2H0TF06</accession>
<dbReference type="AlphaFoldDB" id="A0A2H0TF06"/>
<proteinExistence type="inferred from homology"/>
<dbReference type="PANTHER" id="PTHR13887:SF14">
    <property type="entry name" value="DISULFIDE BOND FORMATION PROTEIN D"/>
    <property type="match status" value="1"/>
</dbReference>
<evidence type="ECO:0000256" key="6">
    <source>
        <dbReference type="SAM" id="Phobius"/>
    </source>
</evidence>
<dbReference type="InterPro" id="IPR036249">
    <property type="entry name" value="Thioredoxin-like_sf"/>
</dbReference>
<name>A0A2H0TF06_9BACT</name>
<evidence type="ECO:0000256" key="5">
    <source>
        <dbReference type="ARBA" id="ARBA00023284"/>
    </source>
</evidence>
<keyword evidence="6" id="KW-1133">Transmembrane helix</keyword>
<dbReference type="InterPro" id="IPR012336">
    <property type="entry name" value="Thioredoxin-like_fold"/>
</dbReference>
<evidence type="ECO:0000256" key="2">
    <source>
        <dbReference type="ARBA" id="ARBA00022729"/>
    </source>
</evidence>
<gene>
    <name evidence="8" type="ORF">COU46_03195</name>
</gene>
<keyword evidence="2" id="KW-0732">Signal</keyword>
<protein>
    <recommendedName>
        <fullName evidence="7">Thioredoxin domain-containing protein</fullName>
    </recommendedName>
</protein>
<evidence type="ECO:0000256" key="4">
    <source>
        <dbReference type="ARBA" id="ARBA00023157"/>
    </source>
</evidence>
<keyword evidence="6" id="KW-0812">Transmembrane</keyword>
<comment type="similarity">
    <text evidence="1">Belongs to the thioredoxin family. DsbA subfamily.</text>
</comment>
<keyword evidence="5" id="KW-0676">Redox-active center</keyword>
<keyword evidence="3" id="KW-0560">Oxidoreductase</keyword>